<protein>
    <submittedName>
        <fullName evidence="1">Uncharacterized protein</fullName>
    </submittedName>
</protein>
<evidence type="ECO:0000313" key="2">
    <source>
        <dbReference type="Proteomes" id="UP000732377"/>
    </source>
</evidence>
<sequence>MADLLEAGRQPWERQKGESSRALRAFAMYRDMGAERRSLLRLAEAMGVSLRLVSRWSRQHHWVERCAAWDDEVDRMAREEQARAIAEMCRQHAEEAVRLRLAAFKSLMEQLEGFALEDLNPADLLKIWNETVKVERLIRGEPETVQQQQITGKGGGPVRVAGQDLSRLSDDELAQLERLLSKAGEPDAGTDT</sequence>
<dbReference type="Proteomes" id="UP000732377">
    <property type="component" value="Unassembled WGS sequence"/>
</dbReference>
<dbReference type="AlphaFoldDB" id="A0A953ICJ5"/>
<proteinExistence type="predicted"/>
<evidence type="ECO:0000313" key="1">
    <source>
        <dbReference type="EMBL" id="MBY6276834.1"/>
    </source>
</evidence>
<dbReference type="RefSeq" id="WP_273379927.1">
    <property type="nucleotide sequence ID" value="NZ_PIUK01000112.1"/>
</dbReference>
<name>A0A953ICJ5_SYMTR</name>
<gene>
    <name evidence="1" type="ORF">CWE10_11605</name>
</gene>
<accession>A0A953ICJ5</accession>
<reference evidence="1" key="1">
    <citation type="submission" date="2017-11" db="EMBL/GenBank/DDBJ databases">
        <title>Three new genomes from thermophilic consortium.</title>
        <authorList>
            <person name="Quaggio R."/>
            <person name="Amgarten D."/>
            <person name="Setubal J.C."/>
        </authorList>
    </citation>
    <scope>NUCLEOTIDE SEQUENCE</scope>
    <source>
        <strain evidence="1">ZCTH01-B2</strain>
    </source>
</reference>
<organism evidence="1 2">
    <name type="scientific">Symbiobacterium thermophilum</name>
    <dbReference type="NCBI Taxonomy" id="2734"/>
    <lineage>
        <taxon>Bacteria</taxon>
        <taxon>Bacillati</taxon>
        <taxon>Bacillota</taxon>
        <taxon>Clostridia</taxon>
        <taxon>Eubacteriales</taxon>
        <taxon>Symbiobacteriaceae</taxon>
        <taxon>Symbiobacterium</taxon>
    </lineage>
</organism>
<comment type="caution">
    <text evidence="1">The sequence shown here is derived from an EMBL/GenBank/DDBJ whole genome shotgun (WGS) entry which is preliminary data.</text>
</comment>
<dbReference type="EMBL" id="PIUK01000112">
    <property type="protein sequence ID" value="MBY6276834.1"/>
    <property type="molecule type" value="Genomic_DNA"/>
</dbReference>